<evidence type="ECO:0000313" key="2">
    <source>
        <dbReference type="EMBL" id="SCP97120.1"/>
    </source>
</evidence>
<dbReference type="Proteomes" id="UP000199315">
    <property type="component" value="Unassembled WGS sequence"/>
</dbReference>
<keyword evidence="3" id="KW-1185">Reference proteome</keyword>
<keyword evidence="1" id="KW-1133">Transmembrane helix</keyword>
<dbReference type="STRING" id="1619234.SAMN05421730_100884"/>
<evidence type="ECO:0000313" key="3">
    <source>
        <dbReference type="Proteomes" id="UP000199315"/>
    </source>
</evidence>
<accession>A0A1D3TT51</accession>
<dbReference type="OrthoDB" id="9857405at2"/>
<sequence>MKKIFWLNKLYSLNNTSSKGVSKWWVAAIVLSFISNKMHGDLFNGPMIFPFFITAGIYVSFSSLMLNLPQFTKDLPFTSREQIHHALMILAANFIFLMFLWLLYLIIFFGFSFHDFKLSDFPKTREIYNILVNAVFYILYYFLMTVAMLPLALVRKTRTWYMVFAGISILVTGITLGIVNLVPDNKTFALYNKVFGEVTTIPGYGFLLIGMGILGVAGSLISYQILQKMNAPKRFEFENLI</sequence>
<reference evidence="2 3" key="1">
    <citation type="submission" date="2016-09" db="EMBL/GenBank/DDBJ databases">
        <authorList>
            <person name="Capua I."/>
            <person name="De Benedictis P."/>
            <person name="Joannis T."/>
            <person name="Lombin L.H."/>
            <person name="Cattoli G."/>
        </authorList>
    </citation>
    <scope>NUCLEOTIDE SEQUENCE [LARGE SCALE GENOMIC DNA]</scope>
    <source>
        <strain evidence="2 3">GluBS11</strain>
    </source>
</reference>
<proteinExistence type="predicted"/>
<gene>
    <name evidence="2" type="ORF">SAMN05421730_100884</name>
</gene>
<name>A0A1D3TT51_9FIRM</name>
<feature type="transmembrane region" description="Helical" evidence="1">
    <location>
        <begin position="130"/>
        <end position="153"/>
    </location>
</feature>
<feature type="transmembrane region" description="Helical" evidence="1">
    <location>
        <begin position="160"/>
        <end position="183"/>
    </location>
</feature>
<feature type="transmembrane region" description="Helical" evidence="1">
    <location>
        <begin position="87"/>
        <end position="110"/>
    </location>
</feature>
<dbReference type="EMBL" id="FMKA01000008">
    <property type="protein sequence ID" value="SCP97120.1"/>
    <property type="molecule type" value="Genomic_DNA"/>
</dbReference>
<feature type="transmembrane region" description="Helical" evidence="1">
    <location>
        <begin position="203"/>
        <end position="226"/>
    </location>
</feature>
<keyword evidence="1" id="KW-0472">Membrane</keyword>
<organism evidence="2 3">
    <name type="scientific">Anaerobium acetethylicum</name>
    <dbReference type="NCBI Taxonomy" id="1619234"/>
    <lineage>
        <taxon>Bacteria</taxon>
        <taxon>Bacillati</taxon>
        <taxon>Bacillota</taxon>
        <taxon>Clostridia</taxon>
        <taxon>Lachnospirales</taxon>
        <taxon>Lachnospiraceae</taxon>
        <taxon>Anaerobium</taxon>
    </lineage>
</organism>
<protein>
    <submittedName>
        <fullName evidence="2">Uncharacterized protein</fullName>
    </submittedName>
</protein>
<evidence type="ECO:0000256" key="1">
    <source>
        <dbReference type="SAM" id="Phobius"/>
    </source>
</evidence>
<feature type="transmembrane region" description="Helical" evidence="1">
    <location>
        <begin position="48"/>
        <end position="66"/>
    </location>
</feature>
<keyword evidence="1" id="KW-0812">Transmembrane</keyword>
<dbReference type="AlphaFoldDB" id="A0A1D3TT51"/>